<dbReference type="InterPro" id="IPR052831">
    <property type="entry name" value="Apoptosis_promoter"/>
</dbReference>
<evidence type="ECO:0000256" key="1">
    <source>
        <dbReference type="SAM" id="Coils"/>
    </source>
</evidence>
<feature type="region of interest" description="Disordered" evidence="2">
    <location>
        <begin position="500"/>
        <end position="527"/>
    </location>
</feature>
<dbReference type="GeneTree" id="ENSGT00390000017392"/>
<organism evidence="3 4">
    <name type="scientific">Ailuropoda melanoleuca</name>
    <name type="common">Giant panda</name>
    <dbReference type="NCBI Taxonomy" id="9646"/>
    <lineage>
        <taxon>Eukaryota</taxon>
        <taxon>Metazoa</taxon>
        <taxon>Chordata</taxon>
        <taxon>Craniata</taxon>
        <taxon>Vertebrata</taxon>
        <taxon>Euteleostomi</taxon>
        <taxon>Mammalia</taxon>
        <taxon>Eutheria</taxon>
        <taxon>Laurasiatheria</taxon>
        <taxon>Carnivora</taxon>
        <taxon>Caniformia</taxon>
        <taxon>Ursidae</taxon>
        <taxon>Ailuropoda</taxon>
    </lineage>
</organism>
<dbReference type="PANTHER" id="PTHR48190:SF2">
    <property type="entry name" value="PROGRAMMED CELL DEATH PROTEIN 7"/>
    <property type="match status" value="1"/>
</dbReference>
<dbReference type="InterPro" id="IPR031974">
    <property type="entry name" value="PDCD7"/>
</dbReference>
<feature type="compositionally biased region" description="Pro residues" evidence="2">
    <location>
        <begin position="59"/>
        <end position="93"/>
    </location>
</feature>
<reference evidence="3" key="3">
    <citation type="submission" date="2025-09" db="UniProtKB">
        <authorList>
            <consortium name="Ensembl"/>
        </authorList>
    </citation>
    <scope>IDENTIFICATION</scope>
</reference>
<dbReference type="Ensembl" id="ENSAMET00000029445.1">
    <property type="protein sequence ID" value="ENSAMEP00000028191.1"/>
    <property type="gene ID" value="ENSAMEG00000027984.1"/>
</dbReference>
<keyword evidence="1" id="KW-0175">Coiled coil</keyword>
<feature type="compositionally biased region" description="Low complexity" evidence="2">
    <location>
        <begin position="178"/>
        <end position="194"/>
    </location>
</feature>
<evidence type="ECO:0000313" key="4">
    <source>
        <dbReference type="Proteomes" id="UP000008912"/>
    </source>
</evidence>
<feature type="coiled-coil region" evidence="1">
    <location>
        <begin position="417"/>
        <end position="451"/>
    </location>
</feature>
<accession>A0A7N5JP49</accession>
<sequence length="527" mass="58381">MPTNACGSPGRARRIRVARVLRHFLPEDTFSRGTTQIPVALQTPSVVDMALPPFFAPGRPGPPPPPPAPFGCPPPPLPSPAFPPPLPQRPGPFPGASAPFLQPPLALQPRAPGEASRGGGGSGGGVFYPVPRPPPRRPSAGPSREPTVASGHGRRRQARGRPGARTKKKNAVRRTRGRGPAAPARPAVARGGVRNPAAGRLPGASARARRAQPGRSARAVARGSAPGAAAGVFFFLREAEAEAEADGAAWVLLHAQAAPLRAQLAERLQLLTQAAYVGEARRRLERVRRRRLRLRERAREREAEREAEAARAAEREQEIDLWRVKCVQEVEEKKREQELKAAADGVLSEVRKKQADTKRMVDILRALEKLRKLRKEAAARKGVCPPASADETLEHHLQRLRKLIRKRSELYEAEERALRVMLEGEQEEERKRELEKKQRKEKEKILLQQREIESKLFGDPAEFPLAHLLQPFRQYYLQAEHSLPALIQIRHDWDQYLVPSDHPKGNSVPQGWVLPPAPQQRHLGNGR</sequence>
<feature type="compositionally biased region" description="Gly residues" evidence="2">
    <location>
        <begin position="116"/>
        <end position="126"/>
    </location>
</feature>
<feature type="coiled-coil region" evidence="1">
    <location>
        <begin position="277"/>
        <end position="320"/>
    </location>
</feature>
<feature type="region of interest" description="Disordered" evidence="2">
    <location>
        <begin position="53"/>
        <end position="213"/>
    </location>
</feature>
<gene>
    <name evidence="3" type="primary">PDCD7</name>
</gene>
<dbReference type="GO" id="GO:0005689">
    <property type="term" value="C:U12-type spliceosomal complex"/>
    <property type="evidence" value="ECO:0007669"/>
    <property type="project" value="Ensembl"/>
</dbReference>
<feature type="compositionally biased region" description="Basic residues" evidence="2">
    <location>
        <begin position="152"/>
        <end position="177"/>
    </location>
</feature>
<dbReference type="Proteomes" id="UP000008912">
    <property type="component" value="Unassembled WGS sequence"/>
</dbReference>
<dbReference type="PANTHER" id="PTHR48190">
    <property type="entry name" value="PROGRAMMED CELL DEATH PROTEIN 7"/>
    <property type="match status" value="1"/>
</dbReference>
<feature type="compositionally biased region" description="Low complexity" evidence="2">
    <location>
        <begin position="94"/>
        <end position="115"/>
    </location>
</feature>
<proteinExistence type="predicted"/>
<dbReference type="InParanoid" id="A0A7N5JP49"/>
<name>A0A7N5JP49_AILME</name>
<keyword evidence="4" id="KW-1185">Reference proteome</keyword>
<reference evidence="3 4" key="1">
    <citation type="journal article" date="2010" name="Nature">
        <title>The sequence and de novo assembly of the giant panda genome.</title>
        <authorList>
            <person name="Li R."/>
            <person name="Fan W."/>
            <person name="Tian G."/>
            <person name="Zhu H."/>
            <person name="He L."/>
            <person name="Cai J."/>
            <person name="Huang Q."/>
            <person name="Cai Q."/>
            <person name="Li B."/>
            <person name="Bai Y."/>
            <person name="Zhang Z."/>
            <person name="Zhang Y."/>
            <person name="Wang W."/>
            <person name="Li J."/>
            <person name="Wei F."/>
            <person name="Li H."/>
            <person name="Jian M."/>
            <person name="Li J."/>
            <person name="Zhang Z."/>
            <person name="Nielsen R."/>
            <person name="Li D."/>
            <person name="Gu W."/>
            <person name="Yang Z."/>
            <person name="Xuan Z."/>
            <person name="Ryder O.A."/>
            <person name="Leung F.C."/>
            <person name="Zhou Y."/>
            <person name="Cao J."/>
            <person name="Sun X."/>
            <person name="Fu Y."/>
            <person name="Fang X."/>
            <person name="Guo X."/>
            <person name="Wang B."/>
            <person name="Hou R."/>
            <person name="Shen F."/>
            <person name="Mu B."/>
            <person name="Ni P."/>
            <person name="Lin R."/>
            <person name="Qian W."/>
            <person name="Wang G."/>
            <person name="Yu C."/>
            <person name="Nie W."/>
            <person name="Wang J."/>
            <person name="Wu Z."/>
            <person name="Liang H."/>
            <person name="Min J."/>
            <person name="Wu Q."/>
            <person name="Cheng S."/>
            <person name="Ruan J."/>
            <person name="Wang M."/>
            <person name="Shi Z."/>
            <person name="Wen M."/>
            <person name="Liu B."/>
            <person name="Ren X."/>
            <person name="Zheng H."/>
            <person name="Dong D."/>
            <person name="Cook K."/>
            <person name="Shan G."/>
            <person name="Zhang H."/>
            <person name="Kosiol C."/>
            <person name="Xie X."/>
            <person name="Lu Z."/>
            <person name="Zheng H."/>
            <person name="Li Y."/>
            <person name="Steiner C.C."/>
            <person name="Lam T.T."/>
            <person name="Lin S."/>
            <person name="Zhang Q."/>
            <person name="Li G."/>
            <person name="Tian J."/>
            <person name="Gong T."/>
            <person name="Liu H."/>
            <person name="Zhang D."/>
            <person name="Fang L."/>
            <person name="Ye C."/>
            <person name="Zhang J."/>
            <person name="Hu W."/>
            <person name="Xu A."/>
            <person name="Ren Y."/>
            <person name="Zhang G."/>
            <person name="Bruford M.W."/>
            <person name="Li Q."/>
            <person name="Ma L."/>
            <person name="Guo Y."/>
            <person name="An N."/>
            <person name="Hu Y."/>
            <person name="Zheng Y."/>
            <person name="Shi Y."/>
            <person name="Li Z."/>
            <person name="Liu Q."/>
            <person name="Chen Y."/>
            <person name="Zhao J."/>
            <person name="Qu N."/>
            <person name="Zhao S."/>
            <person name="Tian F."/>
            <person name="Wang X."/>
            <person name="Wang H."/>
            <person name="Xu L."/>
            <person name="Liu X."/>
            <person name="Vinar T."/>
            <person name="Wang Y."/>
            <person name="Lam T.W."/>
            <person name="Yiu S.M."/>
            <person name="Liu S."/>
            <person name="Zhang H."/>
            <person name="Li D."/>
            <person name="Huang Y."/>
            <person name="Wang X."/>
            <person name="Yang G."/>
            <person name="Jiang Z."/>
            <person name="Wang J."/>
            <person name="Qin N."/>
            <person name="Li L."/>
            <person name="Li J."/>
            <person name="Bolund L."/>
            <person name="Kristiansen K."/>
            <person name="Wong G.K."/>
            <person name="Olson M."/>
            <person name="Zhang X."/>
            <person name="Li S."/>
            <person name="Yang H."/>
            <person name="Wang J."/>
            <person name="Wang J."/>
        </authorList>
    </citation>
    <scope>NUCLEOTIDE SEQUENCE [LARGE SCALE GENOMIC DNA]</scope>
</reference>
<dbReference type="AlphaFoldDB" id="A0A7N5JP49"/>
<evidence type="ECO:0000256" key="2">
    <source>
        <dbReference type="SAM" id="MobiDB-lite"/>
    </source>
</evidence>
<protein>
    <submittedName>
        <fullName evidence="3">Programmed cell death 7</fullName>
    </submittedName>
</protein>
<dbReference type="Pfam" id="PF16021">
    <property type="entry name" value="PDCD7"/>
    <property type="match status" value="1"/>
</dbReference>
<reference evidence="3" key="2">
    <citation type="submission" date="2025-08" db="UniProtKB">
        <authorList>
            <consortium name="Ensembl"/>
        </authorList>
    </citation>
    <scope>IDENTIFICATION</scope>
</reference>
<evidence type="ECO:0000313" key="3">
    <source>
        <dbReference type="Ensembl" id="ENSAMEP00000028191.1"/>
    </source>
</evidence>
<feature type="compositionally biased region" description="Low complexity" evidence="2">
    <location>
        <begin position="138"/>
        <end position="151"/>
    </location>
</feature>